<organism evidence="7">
    <name type="scientific">Schistocephalus solidus</name>
    <name type="common">Tapeworm</name>
    <dbReference type="NCBI Taxonomy" id="70667"/>
    <lineage>
        <taxon>Eukaryota</taxon>
        <taxon>Metazoa</taxon>
        <taxon>Spiralia</taxon>
        <taxon>Lophotrochozoa</taxon>
        <taxon>Platyhelminthes</taxon>
        <taxon>Cestoda</taxon>
        <taxon>Eucestoda</taxon>
        <taxon>Diphyllobothriidea</taxon>
        <taxon>Diphyllobothriidae</taxon>
        <taxon>Schistocephalus</taxon>
    </lineage>
</organism>
<dbReference type="AlphaFoldDB" id="A0A0X3Q268"/>
<evidence type="ECO:0000256" key="6">
    <source>
        <dbReference type="RuleBase" id="RU363053"/>
    </source>
</evidence>
<feature type="transmembrane region" description="Helical" evidence="6">
    <location>
        <begin position="103"/>
        <end position="120"/>
    </location>
</feature>
<comment type="subcellular location">
    <subcellularLocation>
        <location evidence="1">Membrane</location>
        <topology evidence="1">Multi-pass membrane protein</topology>
    </subcellularLocation>
</comment>
<protein>
    <submittedName>
        <fullName evidence="7">Mpv17-like protein 2</fullName>
    </submittedName>
</protein>
<comment type="similarity">
    <text evidence="2 6">Belongs to the peroxisomal membrane protein PXMP2/4 family.</text>
</comment>
<proteinExistence type="inferred from homology"/>
<dbReference type="EMBL" id="GEEE01005161">
    <property type="protein sequence ID" value="JAP58064.1"/>
    <property type="molecule type" value="Transcribed_RNA"/>
</dbReference>
<dbReference type="GO" id="GO:0005737">
    <property type="term" value="C:cytoplasm"/>
    <property type="evidence" value="ECO:0007669"/>
    <property type="project" value="TreeGrafter"/>
</dbReference>
<dbReference type="GO" id="GO:0016020">
    <property type="term" value="C:membrane"/>
    <property type="evidence" value="ECO:0007669"/>
    <property type="project" value="UniProtKB-SubCell"/>
</dbReference>
<evidence type="ECO:0000256" key="5">
    <source>
        <dbReference type="ARBA" id="ARBA00023136"/>
    </source>
</evidence>
<name>A0A0X3Q268_SCHSO</name>
<reference evidence="7" key="1">
    <citation type="submission" date="2016-01" db="EMBL/GenBank/DDBJ databases">
        <title>Reference transcriptome for the parasite Schistocephalus solidus: insights into the molecular evolution of parasitism.</title>
        <authorList>
            <person name="Hebert F.O."/>
            <person name="Grambauer S."/>
            <person name="Barber I."/>
            <person name="Landry C.R."/>
            <person name="Aubin-Horth N."/>
        </authorList>
    </citation>
    <scope>NUCLEOTIDE SEQUENCE</scope>
</reference>
<keyword evidence="3 6" id="KW-0812">Transmembrane</keyword>
<evidence type="ECO:0000256" key="3">
    <source>
        <dbReference type="ARBA" id="ARBA00022692"/>
    </source>
</evidence>
<keyword evidence="4 6" id="KW-1133">Transmembrane helix</keyword>
<keyword evidence="5 6" id="KW-0472">Membrane</keyword>
<evidence type="ECO:0000256" key="2">
    <source>
        <dbReference type="ARBA" id="ARBA00006824"/>
    </source>
</evidence>
<evidence type="ECO:0000313" key="7">
    <source>
        <dbReference type="EMBL" id="JAP58064.1"/>
    </source>
</evidence>
<feature type="transmembrane region" description="Helical" evidence="6">
    <location>
        <begin position="66"/>
        <end position="83"/>
    </location>
</feature>
<feature type="transmembrane region" description="Helical" evidence="6">
    <location>
        <begin position="27"/>
        <end position="45"/>
    </location>
</feature>
<dbReference type="InterPro" id="IPR007248">
    <property type="entry name" value="Mpv17_PMP22"/>
</dbReference>
<evidence type="ECO:0000256" key="4">
    <source>
        <dbReference type="ARBA" id="ARBA00022989"/>
    </source>
</evidence>
<dbReference type="PANTHER" id="PTHR11266">
    <property type="entry name" value="PEROXISOMAL MEMBRANE PROTEIN 2, PXMP2 MPV17"/>
    <property type="match status" value="1"/>
</dbReference>
<sequence>MKLTIVSLIKQVRQFPVNTRFKCGRSWLLYNVFLCGGFSVLADVISQCLEQKASKGKLSLEGRRTAAFGCTSLLLAPSVHYWYLLLDRILLGNTGSILLRKLFYDAVIFSPFYIAAFYALQNKLEGDSQESFLKKTEFNGNTTLGQ</sequence>
<accession>A0A0X3Q268</accession>
<evidence type="ECO:0000256" key="1">
    <source>
        <dbReference type="ARBA" id="ARBA00004141"/>
    </source>
</evidence>
<gene>
    <name evidence="7" type="primary">M17L2</name>
    <name evidence="7" type="ORF">TR167592</name>
</gene>